<keyword evidence="3" id="KW-1185">Reference proteome</keyword>
<name>A0AA35SGR0_GEOBA</name>
<protein>
    <submittedName>
        <fullName evidence="2">Uncharacterized protein</fullName>
    </submittedName>
</protein>
<feature type="region of interest" description="Disordered" evidence="1">
    <location>
        <begin position="67"/>
        <end position="108"/>
    </location>
</feature>
<accession>A0AA35SGR0</accession>
<dbReference type="PANTHER" id="PTHR37489:SF1">
    <property type="entry name" value="DUF3500 DOMAIN-CONTAINING PROTEIN"/>
    <property type="match status" value="1"/>
</dbReference>
<dbReference type="InterPro" id="IPR021889">
    <property type="entry name" value="DUF3500"/>
</dbReference>
<dbReference type="Proteomes" id="UP001174909">
    <property type="component" value="Unassembled WGS sequence"/>
</dbReference>
<evidence type="ECO:0000256" key="1">
    <source>
        <dbReference type="SAM" id="MobiDB-lite"/>
    </source>
</evidence>
<dbReference type="PANTHER" id="PTHR37489">
    <property type="entry name" value="DUF3500 DOMAIN-CONTAINING PROTEIN"/>
    <property type="match status" value="1"/>
</dbReference>
<feature type="compositionally biased region" description="Basic and acidic residues" evidence="1">
    <location>
        <begin position="81"/>
        <end position="104"/>
    </location>
</feature>
<evidence type="ECO:0000313" key="2">
    <source>
        <dbReference type="EMBL" id="CAI8029795.1"/>
    </source>
</evidence>
<reference evidence="2" key="1">
    <citation type="submission" date="2023-03" db="EMBL/GenBank/DDBJ databases">
        <authorList>
            <person name="Steffen K."/>
            <person name="Cardenas P."/>
        </authorList>
    </citation>
    <scope>NUCLEOTIDE SEQUENCE</scope>
</reference>
<evidence type="ECO:0000313" key="3">
    <source>
        <dbReference type="Proteomes" id="UP001174909"/>
    </source>
</evidence>
<comment type="caution">
    <text evidence="2">The sequence shown here is derived from an EMBL/GenBank/DDBJ whole genome shotgun (WGS) entry which is preliminary data.</text>
</comment>
<sequence length="144" mass="16162">MNATQKENLRNLIKTYVYNLETEFADIWMADIDAGLNDTYFVWIGGTTTDDPIYYRVFNPAVWIEFNNEGGGGGRGRGGRGGRDQGNRPSRDDDGPRGGLDHIHSITRSPNGNDYGIFALNHGPKTLLEHYALEDHHKMSKHVI</sequence>
<organism evidence="2 3">
    <name type="scientific">Geodia barretti</name>
    <name type="common">Barrett's horny sponge</name>
    <dbReference type="NCBI Taxonomy" id="519541"/>
    <lineage>
        <taxon>Eukaryota</taxon>
        <taxon>Metazoa</taxon>
        <taxon>Porifera</taxon>
        <taxon>Demospongiae</taxon>
        <taxon>Heteroscleromorpha</taxon>
        <taxon>Tetractinellida</taxon>
        <taxon>Astrophorina</taxon>
        <taxon>Geodiidae</taxon>
        <taxon>Geodia</taxon>
    </lineage>
</organism>
<dbReference type="AlphaFoldDB" id="A0AA35SGR0"/>
<dbReference type="Pfam" id="PF12006">
    <property type="entry name" value="DUF3500"/>
    <property type="match status" value="1"/>
</dbReference>
<gene>
    <name evidence="2" type="ORF">GBAR_LOCUS16906</name>
</gene>
<proteinExistence type="predicted"/>
<dbReference type="EMBL" id="CASHTH010002436">
    <property type="protein sequence ID" value="CAI8029795.1"/>
    <property type="molecule type" value="Genomic_DNA"/>
</dbReference>